<accession>A0A5C4N7X5</accession>
<proteinExistence type="predicted"/>
<name>A0A5C4N7X5_9RHOB</name>
<gene>
    <name evidence="3" type="ORF">FHG71_22570</name>
</gene>
<keyword evidence="2" id="KW-0472">Membrane</keyword>
<comment type="caution">
    <text evidence="3">The sequence shown here is derived from an EMBL/GenBank/DDBJ whole genome shotgun (WGS) entry which is preliminary data.</text>
</comment>
<evidence type="ECO:0000256" key="2">
    <source>
        <dbReference type="SAM" id="Phobius"/>
    </source>
</evidence>
<protein>
    <recommendedName>
        <fullName evidence="5">Transposase</fullName>
    </recommendedName>
</protein>
<dbReference type="RefSeq" id="WP_139084010.1">
    <property type="nucleotide sequence ID" value="NZ_VDFV01000095.1"/>
</dbReference>
<keyword evidence="2" id="KW-0812">Transmembrane</keyword>
<evidence type="ECO:0000313" key="3">
    <source>
        <dbReference type="EMBL" id="TNC59692.1"/>
    </source>
</evidence>
<dbReference type="Proteomes" id="UP000305709">
    <property type="component" value="Unassembled WGS sequence"/>
</dbReference>
<feature type="region of interest" description="Disordered" evidence="1">
    <location>
        <begin position="27"/>
        <end position="50"/>
    </location>
</feature>
<keyword evidence="4" id="KW-1185">Reference proteome</keyword>
<dbReference type="OrthoDB" id="32553at2"/>
<evidence type="ECO:0000256" key="1">
    <source>
        <dbReference type="SAM" id="MobiDB-lite"/>
    </source>
</evidence>
<reference evidence="3 4" key="1">
    <citation type="submission" date="2019-06" db="EMBL/GenBank/DDBJ databases">
        <authorList>
            <person name="Jiang L."/>
        </authorList>
    </citation>
    <scope>NUCLEOTIDE SEQUENCE [LARGE SCALE GENOMIC DNA]</scope>
    <source>
        <strain evidence="3 4">YIM 48858</strain>
    </source>
</reference>
<evidence type="ECO:0008006" key="5">
    <source>
        <dbReference type="Google" id="ProtNLM"/>
    </source>
</evidence>
<organism evidence="3 4">
    <name type="scientific">Rubellimicrobium roseum</name>
    <dbReference type="NCBI Taxonomy" id="687525"/>
    <lineage>
        <taxon>Bacteria</taxon>
        <taxon>Pseudomonadati</taxon>
        <taxon>Pseudomonadota</taxon>
        <taxon>Alphaproteobacteria</taxon>
        <taxon>Rhodobacterales</taxon>
        <taxon>Roseobacteraceae</taxon>
        <taxon>Rubellimicrobium</taxon>
    </lineage>
</organism>
<sequence length="85" mass="9614">MADKGCDADWLPEALLDRGIKPCILSPSARDKPVQHDRQRYERRHGNSNMSGYLKNGHRVAMRLDLCLKVFLSAITSAAAVMFWL</sequence>
<dbReference type="AlphaFoldDB" id="A0A5C4N7X5"/>
<dbReference type="EMBL" id="VDFV01000095">
    <property type="protein sequence ID" value="TNC59692.1"/>
    <property type="molecule type" value="Genomic_DNA"/>
</dbReference>
<feature type="transmembrane region" description="Helical" evidence="2">
    <location>
        <begin position="66"/>
        <end position="84"/>
    </location>
</feature>
<feature type="compositionally biased region" description="Basic and acidic residues" evidence="1">
    <location>
        <begin position="29"/>
        <end position="40"/>
    </location>
</feature>
<keyword evidence="2" id="KW-1133">Transmembrane helix</keyword>
<evidence type="ECO:0000313" key="4">
    <source>
        <dbReference type="Proteomes" id="UP000305709"/>
    </source>
</evidence>